<dbReference type="Proteomes" id="UP000501690">
    <property type="component" value="Linkage Group LG7"/>
</dbReference>
<evidence type="ECO:0000256" key="2">
    <source>
        <dbReference type="ARBA" id="ARBA00022676"/>
    </source>
</evidence>
<feature type="transmembrane region" description="Helical" evidence="11">
    <location>
        <begin position="595"/>
        <end position="615"/>
    </location>
</feature>
<feature type="transmembrane region" description="Helical" evidence="11">
    <location>
        <begin position="558"/>
        <end position="575"/>
    </location>
</feature>
<evidence type="ECO:0000256" key="1">
    <source>
        <dbReference type="ARBA" id="ARBA00004127"/>
    </source>
</evidence>
<reference evidence="12 13" key="1">
    <citation type="submission" date="2019-04" db="EMBL/GenBank/DDBJ databases">
        <title>An improved genome assembly and genetic linkage map for asparagus bean, Vigna unguiculata ssp. sesquipedialis.</title>
        <authorList>
            <person name="Xia Q."/>
            <person name="Zhang R."/>
            <person name="Dong Y."/>
        </authorList>
    </citation>
    <scope>NUCLEOTIDE SEQUENCE [LARGE SCALE GENOMIC DNA]</scope>
    <source>
        <tissue evidence="12">Leaf</tissue>
    </source>
</reference>
<dbReference type="Gene3D" id="3.90.550.10">
    <property type="entry name" value="Spore Coat Polysaccharide Biosynthesis Protein SpsA, Chain A"/>
    <property type="match status" value="2"/>
</dbReference>
<comment type="subcellular location">
    <subcellularLocation>
        <location evidence="1">Endomembrane system</location>
        <topology evidence="1">Multi-pass membrane protein</topology>
    </subcellularLocation>
</comment>
<dbReference type="GO" id="GO:0016760">
    <property type="term" value="F:cellulose synthase (UDP-forming) activity"/>
    <property type="evidence" value="ECO:0007669"/>
    <property type="project" value="InterPro"/>
</dbReference>
<dbReference type="InterPro" id="IPR029044">
    <property type="entry name" value="Nucleotide-diphossugar_trans"/>
</dbReference>
<feature type="binding site" evidence="10">
    <location>
        <position position="307"/>
    </location>
    <ligand>
        <name>Mn(2+)</name>
        <dbReference type="ChEBI" id="CHEBI:29035"/>
    </ligand>
</feature>
<evidence type="ECO:0000256" key="11">
    <source>
        <dbReference type="SAM" id="Phobius"/>
    </source>
</evidence>
<accession>A0A4D6MK26</accession>
<evidence type="ECO:0000256" key="7">
    <source>
        <dbReference type="ARBA" id="ARBA00023316"/>
    </source>
</evidence>
<evidence type="ECO:0000256" key="6">
    <source>
        <dbReference type="ARBA" id="ARBA00023136"/>
    </source>
</evidence>
<keyword evidence="6 11" id="KW-0472">Membrane</keyword>
<protein>
    <submittedName>
        <fullName evidence="12">Cellulose synthase A</fullName>
    </submittedName>
</protein>
<proteinExistence type="predicted"/>
<sequence>MGSGEQHSLFETRKDRARHIRRLYAVSLFVAICFVWAFRLTHIPAKGEAAHWAWLGLFLAELWSGIYWVFYQALRWNMIFRTTFPNTLSQRYESRLPGVDIFVFTADAAVEPPLLVINTVLSLMAYDYPPQKLSVYLSDDGGSEITFYALLEASSFAKHWVPFCKIFKVEPRSPAAFFNNPASTKSEDHNYVKHLATIHKLYEEMKRRVEDATKLGVPSEARSKHNGFSQWDSYSSSRDHDTILQILLHKNDWHGSKDVDGCILPTLVYMAREKRPQYHTHYKAGAINSLLRISSTISRGKIILFLDCDMYSTNSQSVRDVLCFFMDERKGQRIGYVQLPQYFDNIGKNDLYGNALSETMQIHLHGEDGLGGPLCIGTCCFFRRDALCGKKFNDQEEKNCNDDSEKEVVEVNMQKLEEEAKALASCTYEKNTLWGKKIGQVYGCLVEDVITGFRIHSQGWKSVCYNPQKKCFLGVAPTNLLHTLVQQKRWAQGDLQILLSEFRPTWYGDGKINLSLLLGYEYTMCFSTISLPILYYSIIPSLYLLKGIPLFPKMSSSWLIPFAYVIVGETIYSLVESLSMGGSIRGWWNAVRMWLYLKTSAFFFAFVDGMLGFFGHSNSSFVVTSKTIEDGAAQRYEKEMMEFGTSSPYFTVLATLALLNLFCLLSTLNDLVLAKSAFSGEKMALQVLVYEESRFPGVDIFVFTADAAVEPPLLVVNTVLSVMAYDYPPQKLSVYLSDDGCSEITFYALLEASSFAKHWVPFCKRFKVEPRSPSAFFNAPASTKSEDHNYVKHLATIHKLYEEMKRRVEDATKLGGVPSEARSKHNGFSQWDSNPSPRDHDTILQILVHKNDSHGSKDVDGCILPTLVYMAREKRPQYHTHFKAGAINSLLRVSSAISNGKIILILDCDMYSTHSQSMRDALCFFMDEDKGREIAYVQFPQTFYNIGKNDLYGNALSEILEVDLRGTDGFGGPVCIGTCCFFRRDALCLNKFSREHKNDWNDENENEVTEENLHELAEKSKALADCTYEKNTLWGKKIGSIYGCLVEDVVTGLWIQSQGWKSVYYNPSITGFCGIAPTNLLRTLVQLRRWGEGQLQLLFSEFRPKCYGDYKINLGLQLGYLHYNTFAFTSLSVLYYSIIPSLYLLKGISFFPKVCSLWFIPFAYVIVGEIGYSLIEGLSKGGSIQGWCNGTRMWLYVRSSSFLFSLLNFISGLFGHSNPSFLLTPKVTEDDVAQRYEKEMMEFGTSSPYFTVLATLALLNLFCLLLTLKDLVLGKGAFLEKMALQILLCGFLVFINFPLYQAIFVRKDKGRMPTFLSVKSTAFAFTACVFFKLFN</sequence>
<dbReference type="GO" id="GO:0030244">
    <property type="term" value="P:cellulose biosynthetic process"/>
    <property type="evidence" value="ECO:0007669"/>
    <property type="project" value="InterPro"/>
</dbReference>
<dbReference type="Pfam" id="PF03552">
    <property type="entry name" value="Cellulose_synt"/>
    <property type="match status" value="4"/>
</dbReference>
<evidence type="ECO:0000256" key="5">
    <source>
        <dbReference type="ARBA" id="ARBA00022989"/>
    </source>
</evidence>
<gene>
    <name evidence="12" type="ORF">DEO72_LG7g3146</name>
</gene>
<feature type="transmembrane region" description="Helical" evidence="11">
    <location>
        <begin position="52"/>
        <end position="71"/>
    </location>
</feature>
<feature type="binding site" evidence="9">
    <location>
        <position position="111"/>
    </location>
    <ligand>
        <name>UDP-alpha-D-glucose</name>
        <dbReference type="ChEBI" id="CHEBI:58885"/>
    </ligand>
</feature>
<keyword evidence="5 11" id="KW-1133">Transmembrane helix</keyword>
<evidence type="ECO:0000256" key="3">
    <source>
        <dbReference type="ARBA" id="ARBA00022679"/>
    </source>
</evidence>
<feature type="transmembrane region" description="Helical" evidence="11">
    <location>
        <begin position="517"/>
        <end position="538"/>
    </location>
</feature>
<feature type="transmembrane region" description="Helical" evidence="11">
    <location>
        <begin position="1284"/>
        <end position="1303"/>
    </location>
</feature>
<keyword evidence="3" id="KW-0808">Transferase</keyword>
<organism evidence="12 13">
    <name type="scientific">Vigna unguiculata</name>
    <name type="common">Cowpea</name>
    <dbReference type="NCBI Taxonomy" id="3917"/>
    <lineage>
        <taxon>Eukaryota</taxon>
        <taxon>Viridiplantae</taxon>
        <taxon>Streptophyta</taxon>
        <taxon>Embryophyta</taxon>
        <taxon>Tracheophyta</taxon>
        <taxon>Spermatophyta</taxon>
        <taxon>Magnoliopsida</taxon>
        <taxon>eudicotyledons</taxon>
        <taxon>Gunneridae</taxon>
        <taxon>Pentapetalae</taxon>
        <taxon>rosids</taxon>
        <taxon>fabids</taxon>
        <taxon>Fabales</taxon>
        <taxon>Fabaceae</taxon>
        <taxon>Papilionoideae</taxon>
        <taxon>50 kb inversion clade</taxon>
        <taxon>NPAAA clade</taxon>
        <taxon>indigoferoid/millettioid clade</taxon>
        <taxon>Phaseoleae</taxon>
        <taxon>Vigna</taxon>
    </lineage>
</organism>
<feature type="transmembrane region" description="Helical" evidence="11">
    <location>
        <begin position="1195"/>
        <end position="1214"/>
    </location>
</feature>
<feature type="active site" evidence="8">
    <location>
        <position position="448"/>
    </location>
</feature>
<feature type="transmembrane region" description="Helical" evidence="11">
    <location>
        <begin position="1249"/>
        <end position="1272"/>
    </location>
</feature>
<feature type="transmembrane region" description="Helical" evidence="11">
    <location>
        <begin position="1121"/>
        <end position="1145"/>
    </location>
</feature>
<evidence type="ECO:0000256" key="8">
    <source>
        <dbReference type="PIRSR" id="PIRSR605150-1"/>
    </source>
</evidence>
<evidence type="ECO:0000256" key="9">
    <source>
        <dbReference type="PIRSR" id="PIRSR605150-2"/>
    </source>
</evidence>
<keyword evidence="7" id="KW-0961">Cell wall biogenesis/degradation</keyword>
<evidence type="ECO:0000256" key="4">
    <source>
        <dbReference type="ARBA" id="ARBA00022692"/>
    </source>
</evidence>
<keyword evidence="4 11" id="KW-0812">Transmembrane</keyword>
<feature type="active site" evidence="8">
    <location>
        <position position="140"/>
    </location>
</feature>
<evidence type="ECO:0000313" key="12">
    <source>
        <dbReference type="EMBL" id="QCE01846.1"/>
    </source>
</evidence>
<feature type="binding site" evidence="10">
    <location>
        <position position="283"/>
    </location>
    <ligand>
        <name>Mn(2+)</name>
        <dbReference type="ChEBI" id="CHEBI:29035"/>
    </ligand>
</feature>
<feature type="transmembrane region" description="Helical" evidence="11">
    <location>
        <begin position="1157"/>
        <end position="1175"/>
    </location>
</feature>
<dbReference type="GO" id="GO:0012505">
    <property type="term" value="C:endomembrane system"/>
    <property type="evidence" value="ECO:0007669"/>
    <property type="project" value="UniProtKB-SubCell"/>
</dbReference>
<keyword evidence="13" id="KW-1185">Reference proteome</keyword>
<evidence type="ECO:0000256" key="10">
    <source>
        <dbReference type="PIRSR" id="PIRSR605150-3"/>
    </source>
</evidence>
<dbReference type="GO" id="GO:0016020">
    <property type="term" value="C:membrane"/>
    <property type="evidence" value="ECO:0007669"/>
    <property type="project" value="InterPro"/>
</dbReference>
<dbReference type="SUPFAM" id="SSF53448">
    <property type="entry name" value="Nucleotide-diphospho-sugar transferases"/>
    <property type="match status" value="2"/>
</dbReference>
<name>A0A4D6MK26_VIGUN</name>
<keyword evidence="2" id="KW-0328">Glycosyltransferase</keyword>
<dbReference type="GO" id="GO:0071555">
    <property type="term" value="P:cell wall organization"/>
    <property type="evidence" value="ECO:0007669"/>
    <property type="project" value="UniProtKB-KW"/>
</dbReference>
<dbReference type="InterPro" id="IPR005150">
    <property type="entry name" value="Cellulose_synth"/>
</dbReference>
<feature type="binding site" evidence="9">
    <location>
        <position position="140"/>
    </location>
    <ligand>
        <name>UDP-alpha-D-glucose</name>
        <dbReference type="ChEBI" id="CHEBI:58885"/>
    </ligand>
</feature>
<evidence type="ECO:0000313" key="13">
    <source>
        <dbReference type="Proteomes" id="UP000501690"/>
    </source>
</evidence>
<dbReference type="EMBL" id="CP039351">
    <property type="protein sequence ID" value="QCE01846.1"/>
    <property type="molecule type" value="Genomic_DNA"/>
</dbReference>
<dbReference type="PANTHER" id="PTHR13301">
    <property type="entry name" value="X-BOX TRANSCRIPTION FACTOR-RELATED"/>
    <property type="match status" value="1"/>
</dbReference>
<feature type="transmembrane region" description="Helical" evidence="11">
    <location>
        <begin position="23"/>
        <end position="40"/>
    </location>
</feature>